<name>A0A364LCY6_TALAM</name>
<dbReference type="PANTHER" id="PTHR12953">
    <property type="entry name" value="MEMBRANE PROTEIN CH1 RELATED"/>
    <property type="match status" value="1"/>
</dbReference>
<dbReference type="Gene3D" id="2.60.120.260">
    <property type="entry name" value="Galactose-binding domain-like"/>
    <property type="match status" value="1"/>
</dbReference>
<reference evidence="7 8" key="1">
    <citation type="journal article" date="2017" name="Biotechnol. Biofuels">
        <title>Differential beta-glucosidase expression as a function of carbon source availability in Talaromyces amestolkiae: a genomic and proteomic approach.</title>
        <authorList>
            <person name="de Eugenio L.I."/>
            <person name="Mendez-Liter J.A."/>
            <person name="Nieto-Dominguez M."/>
            <person name="Alonso L."/>
            <person name="Gil-Munoz J."/>
            <person name="Barriuso J."/>
            <person name="Prieto A."/>
            <person name="Martinez M.J."/>
        </authorList>
    </citation>
    <scope>NUCLEOTIDE SEQUENCE [LARGE SCALE GENOMIC DNA]</scope>
    <source>
        <strain evidence="7 8">CIB</strain>
    </source>
</reference>
<dbReference type="AlphaFoldDB" id="A0A364LCY6"/>
<evidence type="ECO:0000313" key="8">
    <source>
        <dbReference type="Proteomes" id="UP000249363"/>
    </source>
</evidence>
<evidence type="ECO:0000256" key="2">
    <source>
        <dbReference type="ARBA" id="ARBA00022692"/>
    </source>
</evidence>
<dbReference type="OrthoDB" id="266334at2759"/>
<dbReference type="EMBL" id="MIKG01000026">
    <property type="protein sequence ID" value="RAO73642.1"/>
    <property type="molecule type" value="Genomic_DNA"/>
</dbReference>
<feature type="domain" description="SUN" evidence="6">
    <location>
        <begin position="248"/>
        <end position="416"/>
    </location>
</feature>
<keyword evidence="3" id="KW-1133">Transmembrane helix</keyword>
<evidence type="ECO:0000256" key="4">
    <source>
        <dbReference type="ARBA" id="ARBA00023136"/>
    </source>
</evidence>
<keyword evidence="2" id="KW-0812">Transmembrane</keyword>
<feature type="compositionally biased region" description="Basic and acidic residues" evidence="5">
    <location>
        <begin position="537"/>
        <end position="557"/>
    </location>
</feature>
<dbReference type="STRING" id="1196081.A0A364LCY6"/>
<feature type="compositionally biased region" description="Polar residues" evidence="5">
    <location>
        <begin position="510"/>
        <end position="536"/>
    </location>
</feature>
<feature type="region of interest" description="Disordered" evidence="5">
    <location>
        <begin position="120"/>
        <end position="157"/>
    </location>
</feature>
<feature type="region of interest" description="Disordered" evidence="5">
    <location>
        <begin position="749"/>
        <end position="796"/>
    </location>
</feature>
<feature type="compositionally biased region" description="Low complexity" evidence="5">
    <location>
        <begin position="120"/>
        <end position="139"/>
    </location>
</feature>
<feature type="compositionally biased region" description="Polar residues" evidence="5">
    <location>
        <begin position="225"/>
        <end position="245"/>
    </location>
</feature>
<feature type="region of interest" description="Disordered" evidence="5">
    <location>
        <begin position="421"/>
        <end position="442"/>
    </location>
</feature>
<dbReference type="GO" id="GO:0034975">
    <property type="term" value="P:protein folding in endoplasmic reticulum"/>
    <property type="evidence" value="ECO:0007669"/>
    <property type="project" value="TreeGrafter"/>
</dbReference>
<dbReference type="GO" id="GO:0016020">
    <property type="term" value="C:membrane"/>
    <property type="evidence" value="ECO:0007669"/>
    <property type="project" value="InterPro"/>
</dbReference>
<dbReference type="FunFam" id="2.60.120.260:FF:000082">
    <property type="entry name" value="Sad1/UNC domain protein"/>
    <property type="match status" value="1"/>
</dbReference>
<accession>A0A364LCY6</accession>
<comment type="subcellular location">
    <subcellularLocation>
        <location evidence="1">Endomembrane system</location>
    </subcellularLocation>
</comment>
<dbReference type="GO" id="GO:0005737">
    <property type="term" value="C:cytoplasm"/>
    <property type="evidence" value="ECO:0007669"/>
    <property type="project" value="TreeGrafter"/>
</dbReference>
<feature type="region of interest" description="Disordered" evidence="5">
    <location>
        <begin position="863"/>
        <end position="940"/>
    </location>
</feature>
<feature type="region of interest" description="Disordered" evidence="5">
    <location>
        <begin position="221"/>
        <end position="262"/>
    </location>
</feature>
<dbReference type="Proteomes" id="UP000249363">
    <property type="component" value="Unassembled WGS sequence"/>
</dbReference>
<dbReference type="InterPro" id="IPR045120">
    <property type="entry name" value="Suco/Slp1-like"/>
</dbReference>
<feature type="compositionally biased region" description="Polar residues" evidence="5">
    <location>
        <begin position="759"/>
        <end position="781"/>
    </location>
</feature>
<dbReference type="RefSeq" id="XP_040738156.1">
    <property type="nucleotide sequence ID" value="XM_040882593.1"/>
</dbReference>
<feature type="compositionally biased region" description="Polar residues" evidence="5">
    <location>
        <begin position="558"/>
        <end position="591"/>
    </location>
</feature>
<keyword evidence="8" id="KW-1185">Reference proteome</keyword>
<evidence type="ECO:0000259" key="6">
    <source>
        <dbReference type="PROSITE" id="PS51469"/>
    </source>
</evidence>
<feature type="compositionally biased region" description="Basic and acidic residues" evidence="5">
    <location>
        <begin position="421"/>
        <end position="431"/>
    </location>
</feature>
<feature type="compositionally biased region" description="Acidic residues" evidence="5">
    <location>
        <begin position="916"/>
        <end position="928"/>
    </location>
</feature>
<evidence type="ECO:0000256" key="3">
    <source>
        <dbReference type="ARBA" id="ARBA00022989"/>
    </source>
</evidence>
<proteinExistence type="predicted"/>
<evidence type="ECO:0000313" key="7">
    <source>
        <dbReference type="EMBL" id="RAO73642.1"/>
    </source>
</evidence>
<evidence type="ECO:0000256" key="1">
    <source>
        <dbReference type="ARBA" id="ARBA00004308"/>
    </source>
</evidence>
<feature type="compositionally biased region" description="Low complexity" evidence="5">
    <location>
        <begin position="872"/>
        <end position="886"/>
    </location>
</feature>
<dbReference type="GO" id="GO:0012505">
    <property type="term" value="C:endomembrane system"/>
    <property type="evidence" value="ECO:0007669"/>
    <property type="project" value="UniProtKB-SubCell"/>
</dbReference>
<evidence type="ECO:0000256" key="5">
    <source>
        <dbReference type="SAM" id="MobiDB-lite"/>
    </source>
</evidence>
<dbReference type="PANTHER" id="PTHR12953:SF0">
    <property type="entry name" value="SUN DOMAIN-CONTAINING OSSIFICATION FACTOR"/>
    <property type="match status" value="1"/>
</dbReference>
<gene>
    <name evidence="7" type="ORF">BHQ10_009654</name>
</gene>
<keyword evidence="4" id="KW-0472">Membrane</keyword>
<feature type="region of interest" description="Disordered" evidence="5">
    <location>
        <begin position="509"/>
        <end position="605"/>
    </location>
</feature>
<dbReference type="Pfam" id="PF07738">
    <property type="entry name" value="Sad1_UNC"/>
    <property type="match status" value="1"/>
</dbReference>
<dbReference type="GeneID" id="63798868"/>
<protein>
    <recommendedName>
        <fullName evidence="6">SUN domain-containing protein</fullName>
    </recommendedName>
</protein>
<sequence length="940" mass="102739">MFASAQDFLLYWVRQRAVIAALRSALVNNNNYTYSNILRGREALIIIVMTGACIVQVLRWVQVWLLLASDFLAHATATAAAAQLQVRSDDIQVLICPVPTFYDLAFPICTIYDESNYVSTPPAEPSATSTSSIAAAAQSAPPPAAQDTDVNDDSPLDNANFLSFEDWKKQNLAKIGQSADNVGGKRQGSDIGQERRAQIRPINNALDSLGDDAEIELNFDGFGSESAQPTPWESGSPNENTNVQGEPSADDDSADGVSTVGRRKDAGTTCKERFNYASFDCAATVLKTNPECSGSSSILIENKDSYMLNECRAKDKFLILELCDDILVDTVVLANYEFFSSIFRTFRVSVSDRYPVKADKWRELGIFEAKNTRAVQAFAVENPLIWARYLKIEFLTHYGSEFYCPLSLVRVHGTTMLEEYKNEGDSSRSDEEITETAEEVGRPVEVEQQLPVQEQKTFDNSTVVSPVLETLENTSPLNASVLELAALEFSILETATCAADYSAIEAHDIPNQTNPKTTVSASGSANTTVATPSDSKATSEREKMTNSETHMASRSESQDGTVRGSSANSSTTRTSGASGEDSTSTMEPTKVTSSAPPSPNPTTQESFFKSVNKRLQMLESNSSLSLLYIEEQSRMLRDAFSKVEKRQMAKMNTFLEELNTTVIDEIRNLHLVYQSLRTIVLDDFEHQQREVSTAASQLAILTNELVFQKRMTALSSVLIMILFALILLPRGSGTVGGIDFHSMIPWSPRPGSSAKVSRIPSTGPSSPSLESETATPPSVSPSKKKTHRRQCSNALGHKSIKDLRECTNPLAHSSEEDPQFTGYDDNGCFRSMSEFSDSDINKIPYTPFSSDIRHMLGYDSVRMGPQTNVAKDTTSSSPSASPLPDLAQDRPVSSPPVLNGASLAPNGGHVNKDDLRDDESDSESDIDAGTEPFPPFPTDQ</sequence>
<comment type="caution">
    <text evidence="7">The sequence shown here is derived from an EMBL/GenBank/DDBJ whole genome shotgun (WGS) entry which is preliminary data.</text>
</comment>
<organism evidence="7 8">
    <name type="scientific">Talaromyces amestolkiae</name>
    <dbReference type="NCBI Taxonomy" id="1196081"/>
    <lineage>
        <taxon>Eukaryota</taxon>
        <taxon>Fungi</taxon>
        <taxon>Dikarya</taxon>
        <taxon>Ascomycota</taxon>
        <taxon>Pezizomycotina</taxon>
        <taxon>Eurotiomycetes</taxon>
        <taxon>Eurotiomycetidae</taxon>
        <taxon>Eurotiales</taxon>
        <taxon>Trichocomaceae</taxon>
        <taxon>Talaromyces</taxon>
        <taxon>Talaromyces sect. Talaromyces</taxon>
    </lineage>
</organism>
<dbReference type="InterPro" id="IPR012919">
    <property type="entry name" value="SUN_dom"/>
</dbReference>
<dbReference type="PROSITE" id="PS51469">
    <property type="entry name" value="SUN"/>
    <property type="match status" value="1"/>
</dbReference>